<accession>A0ACC0HR22</accession>
<comment type="caution">
    <text evidence="1">The sequence shown here is derived from an EMBL/GenBank/DDBJ whole genome shotgun (WGS) entry which is preliminary data.</text>
</comment>
<gene>
    <name evidence="1" type="ORF">LOK49_LG05G03107</name>
</gene>
<dbReference type="EMBL" id="CM045761">
    <property type="protein sequence ID" value="KAI8015888.1"/>
    <property type="molecule type" value="Genomic_DNA"/>
</dbReference>
<proteinExistence type="predicted"/>
<keyword evidence="2" id="KW-1185">Reference proteome</keyword>
<evidence type="ECO:0000313" key="1">
    <source>
        <dbReference type="EMBL" id="KAI8015888.1"/>
    </source>
</evidence>
<name>A0ACC0HR22_9ERIC</name>
<organism evidence="1 2">
    <name type="scientific">Camellia lanceoleosa</name>
    <dbReference type="NCBI Taxonomy" id="1840588"/>
    <lineage>
        <taxon>Eukaryota</taxon>
        <taxon>Viridiplantae</taxon>
        <taxon>Streptophyta</taxon>
        <taxon>Embryophyta</taxon>
        <taxon>Tracheophyta</taxon>
        <taxon>Spermatophyta</taxon>
        <taxon>Magnoliopsida</taxon>
        <taxon>eudicotyledons</taxon>
        <taxon>Gunneridae</taxon>
        <taxon>Pentapetalae</taxon>
        <taxon>asterids</taxon>
        <taxon>Ericales</taxon>
        <taxon>Theaceae</taxon>
        <taxon>Camellia</taxon>
    </lineage>
</organism>
<dbReference type="Proteomes" id="UP001060215">
    <property type="component" value="Chromosome 4"/>
</dbReference>
<reference evidence="1 2" key="1">
    <citation type="journal article" date="2022" name="Plant J.">
        <title>Chromosome-level genome of Camellia lanceoleosa provides a valuable resource for understanding genome evolution and self-incompatibility.</title>
        <authorList>
            <person name="Gong W."/>
            <person name="Xiao S."/>
            <person name="Wang L."/>
            <person name="Liao Z."/>
            <person name="Chang Y."/>
            <person name="Mo W."/>
            <person name="Hu G."/>
            <person name="Li W."/>
            <person name="Zhao G."/>
            <person name="Zhu H."/>
            <person name="Hu X."/>
            <person name="Ji K."/>
            <person name="Xiang X."/>
            <person name="Song Q."/>
            <person name="Yuan D."/>
            <person name="Jin S."/>
            <person name="Zhang L."/>
        </authorList>
    </citation>
    <scope>NUCLEOTIDE SEQUENCE [LARGE SCALE GENOMIC DNA]</scope>
    <source>
        <strain evidence="1">SQ_2022a</strain>
    </source>
</reference>
<protein>
    <submittedName>
        <fullName evidence="1">tRNA (Cytidine(32)/guanosine(34)-2'-O)-methyltransferase</fullName>
    </submittedName>
</protein>
<sequence>MRRWRGRKRLGFSSLCYCQNYSSLSLGFRNFKVNHGNCFRIIFTTVSFGWTLPPKIFRGKDTSLLYCQLKLFFTDVTFAKPKSSRNSSISE</sequence>
<evidence type="ECO:0000313" key="2">
    <source>
        <dbReference type="Proteomes" id="UP001060215"/>
    </source>
</evidence>